<dbReference type="GO" id="GO:0005524">
    <property type="term" value="F:ATP binding"/>
    <property type="evidence" value="ECO:0007669"/>
    <property type="project" value="InterPro"/>
</dbReference>
<evidence type="ECO:0000313" key="3">
    <source>
        <dbReference type="Proteomes" id="UP000075591"/>
    </source>
</evidence>
<reference evidence="2 3" key="1">
    <citation type="submission" date="2015-12" db="EMBL/GenBank/DDBJ databases">
        <title>Bacillus cereus Group isolate.</title>
        <authorList>
            <person name="Kovac J."/>
        </authorList>
    </citation>
    <scope>NUCLEOTIDE SEQUENCE [LARGE SCALE GENOMIC DNA]</scope>
    <source>
        <strain evidence="2 3">FSL W8-0275</strain>
    </source>
</reference>
<dbReference type="InterPro" id="IPR002611">
    <property type="entry name" value="IstB_ATP-bd"/>
</dbReference>
<dbReference type="InterPro" id="IPR027417">
    <property type="entry name" value="P-loop_NTPase"/>
</dbReference>
<name>A0A150B1Z7_BACCE</name>
<dbReference type="GO" id="GO:0006260">
    <property type="term" value="P:DNA replication"/>
    <property type="evidence" value="ECO:0007669"/>
    <property type="project" value="TreeGrafter"/>
</dbReference>
<dbReference type="PANTHER" id="PTHR30050:SF4">
    <property type="entry name" value="ATP-BINDING PROTEIN RV3427C IN INSERTION SEQUENCE-RELATED"/>
    <property type="match status" value="1"/>
</dbReference>
<organism evidence="2 3">
    <name type="scientific">Bacillus cereus</name>
    <dbReference type="NCBI Taxonomy" id="1396"/>
    <lineage>
        <taxon>Bacteria</taxon>
        <taxon>Bacillati</taxon>
        <taxon>Bacillota</taxon>
        <taxon>Bacilli</taxon>
        <taxon>Bacillales</taxon>
        <taxon>Bacillaceae</taxon>
        <taxon>Bacillus</taxon>
        <taxon>Bacillus cereus group</taxon>
    </lineage>
</organism>
<sequence length="221" mass="25651">MIKEVRENDRKARLLAINKYSIINDELKEATIETFDFHLGNIMTYGKRALNFIEMVTNFTKGDSFYLYGQVGRGKSHLASAVHHLLLDRGSSSLFINFPTMFSLFKQSYDKATPFTESDLYRAIYETDMLILDDFGVGYINEWKTEIIYNVLNSRQGKSTIFTTNFHPNDLNKKFESREIDRMLNRMSSEQIISLELPESYRSRNRMVKLKADNSNSVYGG</sequence>
<dbReference type="PANTHER" id="PTHR30050">
    <property type="entry name" value="CHROMOSOMAL REPLICATION INITIATOR PROTEIN DNAA"/>
    <property type="match status" value="1"/>
</dbReference>
<dbReference type="Gene3D" id="3.40.50.300">
    <property type="entry name" value="P-loop containing nucleotide triphosphate hydrolases"/>
    <property type="match status" value="1"/>
</dbReference>
<dbReference type="InterPro" id="IPR003593">
    <property type="entry name" value="AAA+_ATPase"/>
</dbReference>
<evidence type="ECO:0000259" key="1">
    <source>
        <dbReference type="SMART" id="SM00382"/>
    </source>
</evidence>
<proteinExistence type="predicted"/>
<accession>A0A150B1Z7</accession>
<dbReference type="Pfam" id="PF01695">
    <property type="entry name" value="IstB_IS21"/>
    <property type="match status" value="1"/>
</dbReference>
<dbReference type="SMART" id="SM00382">
    <property type="entry name" value="AAA"/>
    <property type="match status" value="1"/>
</dbReference>
<dbReference type="EMBL" id="LOMT01000106">
    <property type="protein sequence ID" value="KXX93936.1"/>
    <property type="molecule type" value="Genomic_DNA"/>
</dbReference>
<dbReference type="AlphaFoldDB" id="A0A150B1Z7"/>
<feature type="domain" description="AAA+ ATPase" evidence="1">
    <location>
        <begin position="61"/>
        <end position="199"/>
    </location>
</feature>
<dbReference type="Proteomes" id="UP000075591">
    <property type="component" value="Unassembled WGS sequence"/>
</dbReference>
<evidence type="ECO:0000313" key="2">
    <source>
        <dbReference type="EMBL" id="KXX93936.1"/>
    </source>
</evidence>
<gene>
    <name evidence="2" type="ORF">AT274_12745</name>
</gene>
<dbReference type="SUPFAM" id="SSF52540">
    <property type="entry name" value="P-loop containing nucleoside triphosphate hydrolases"/>
    <property type="match status" value="1"/>
</dbReference>
<protein>
    <recommendedName>
        <fullName evidence="1">AAA+ ATPase domain-containing protein</fullName>
    </recommendedName>
</protein>
<comment type="caution">
    <text evidence="2">The sequence shown here is derived from an EMBL/GenBank/DDBJ whole genome shotgun (WGS) entry which is preliminary data.</text>
</comment>
<dbReference type="PATRIC" id="fig|1396.442.peg.2317"/>